<dbReference type="GO" id="GO:0005778">
    <property type="term" value="C:peroxisomal membrane"/>
    <property type="evidence" value="ECO:0007669"/>
    <property type="project" value="TreeGrafter"/>
</dbReference>
<reference evidence="1 2" key="1">
    <citation type="journal article" date="2024" name="Plant J.">
        <title>Genome sequences and population genomics reveal climatic adaptation and genomic divergence between two closely related sweetgum species.</title>
        <authorList>
            <person name="Xu W.Q."/>
            <person name="Ren C.Q."/>
            <person name="Zhang X.Y."/>
            <person name="Comes H.P."/>
            <person name="Liu X.H."/>
            <person name="Li Y.G."/>
            <person name="Kettle C.J."/>
            <person name="Jalonen R."/>
            <person name="Gaisberger H."/>
            <person name="Ma Y.Z."/>
            <person name="Qiu Y.X."/>
        </authorList>
    </citation>
    <scope>NUCLEOTIDE SEQUENCE [LARGE SCALE GENOMIC DNA]</scope>
    <source>
        <strain evidence="1">Hangzhou</strain>
    </source>
</reference>
<dbReference type="PANTHER" id="PTHR13247:SF0">
    <property type="entry name" value="MITOCHONDRIAL FISSION 1 PROTEIN"/>
    <property type="match status" value="1"/>
</dbReference>
<dbReference type="GO" id="GO:0000266">
    <property type="term" value="P:mitochondrial fission"/>
    <property type="evidence" value="ECO:0007669"/>
    <property type="project" value="InterPro"/>
</dbReference>
<accession>A0AAP0WLZ6</accession>
<keyword evidence="2" id="KW-1185">Reference proteome</keyword>
<dbReference type="AlphaFoldDB" id="A0AAP0WLZ6"/>
<dbReference type="GO" id="GO:0005741">
    <property type="term" value="C:mitochondrial outer membrane"/>
    <property type="evidence" value="ECO:0007669"/>
    <property type="project" value="TreeGrafter"/>
</dbReference>
<dbReference type="Proteomes" id="UP001415857">
    <property type="component" value="Unassembled WGS sequence"/>
</dbReference>
<proteinExistence type="predicted"/>
<evidence type="ECO:0000313" key="1">
    <source>
        <dbReference type="EMBL" id="KAK9273638.1"/>
    </source>
</evidence>
<gene>
    <name evidence="1" type="ORF">L1049_018448</name>
</gene>
<name>A0AAP0WLZ6_LIQFO</name>
<dbReference type="PANTHER" id="PTHR13247">
    <property type="entry name" value="TETRATRICOPEPTIDE REPEAT PROTEIN 11 TPR REPEAT PROTEIN 11"/>
    <property type="match status" value="1"/>
</dbReference>
<sequence length="129" mass="14580">MLTIESTLVWVISRLDKLAHVRPTSPGYYFTHQHGSLFACIFPSVSKKFDRARMEAKIGKLWESVGNFFTGGDQIPWCDRDIIAGCEQEVAEAQKGSSDEFTSECIMRFSWALVHSKQPGRCTTWNSDA</sequence>
<dbReference type="GO" id="GO:0016559">
    <property type="term" value="P:peroxisome fission"/>
    <property type="evidence" value="ECO:0007669"/>
    <property type="project" value="TreeGrafter"/>
</dbReference>
<comment type="caution">
    <text evidence="1">The sequence shown here is derived from an EMBL/GenBank/DDBJ whole genome shotgun (WGS) entry which is preliminary data.</text>
</comment>
<organism evidence="1 2">
    <name type="scientific">Liquidambar formosana</name>
    <name type="common">Formosan gum</name>
    <dbReference type="NCBI Taxonomy" id="63359"/>
    <lineage>
        <taxon>Eukaryota</taxon>
        <taxon>Viridiplantae</taxon>
        <taxon>Streptophyta</taxon>
        <taxon>Embryophyta</taxon>
        <taxon>Tracheophyta</taxon>
        <taxon>Spermatophyta</taxon>
        <taxon>Magnoliopsida</taxon>
        <taxon>eudicotyledons</taxon>
        <taxon>Gunneridae</taxon>
        <taxon>Pentapetalae</taxon>
        <taxon>Saxifragales</taxon>
        <taxon>Altingiaceae</taxon>
        <taxon>Liquidambar</taxon>
    </lineage>
</organism>
<dbReference type="EMBL" id="JBBPBK010000012">
    <property type="protein sequence ID" value="KAK9273638.1"/>
    <property type="molecule type" value="Genomic_DNA"/>
</dbReference>
<dbReference type="GO" id="GO:0000422">
    <property type="term" value="P:autophagy of mitochondrion"/>
    <property type="evidence" value="ECO:0007669"/>
    <property type="project" value="TreeGrafter"/>
</dbReference>
<evidence type="ECO:0000313" key="2">
    <source>
        <dbReference type="Proteomes" id="UP001415857"/>
    </source>
</evidence>
<dbReference type="InterPro" id="IPR016543">
    <property type="entry name" value="Fis1"/>
</dbReference>
<protein>
    <submittedName>
        <fullName evidence="1">Uncharacterized protein</fullName>
    </submittedName>
</protein>